<dbReference type="PROSITE" id="PS50110">
    <property type="entry name" value="RESPONSE_REGULATORY"/>
    <property type="match status" value="1"/>
</dbReference>
<dbReference type="CDD" id="cd00383">
    <property type="entry name" value="trans_reg_C"/>
    <property type="match status" value="1"/>
</dbReference>
<dbReference type="InterPro" id="IPR001789">
    <property type="entry name" value="Sig_transdc_resp-reg_receiver"/>
</dbReference>
<dbReference type="GO" id="GO:0006355">
    <property type="term" value="P:regulation of DNA-templated transcription"/>
    <property type="evidence" value="ECO:0007669"/>
    <property type="project" value="InterPro"/>
</dbReference>
<dbReference type="Pfam" id="PF00486">
    <property type="entry name" value="Trans_reg_C"/>
    <property type="match status" value="1"/>
</dbReference>
<dbReference type="InterPro" id="IPR036388">
    <property type="entry name" value="WH-like_DNA-bd_sf"/>
</dbReference>
<proteinExistence type="predicted"/>
<dbReference type="PROSITE" id="PS51755">
    <property type="entry name" value="OMPR_PHOB"/>
    <property type="match status" value="1"/>
</dbReference>
<dbReference type="GO" id="GO:0032993">
    <property type="term" value="C:protein-DNA complex"/>
    <property type="evidence" value="ECO:0007669"/>
    <property type="project" value="TreeGrafter"/>
</dbReference>
<dbReference type="RefSeq" id="WP_103563130.1">
    <property type="nucleotide sequence ID" value="NZ_MTBP01000002.1"/>
</dbReference>
<reference evidence="9 10" key="1">
    <citation type="journal article" date="2017" name="Chemistry">
        <title>Isolation, Biosynthesis and Chemical Modifications of Rubterolones A-F: Rare Tropolone Alkaloids from Actinomadura sp. 5-2.</title>
        <authorList>
            <person name="Guo H."/>
            <person name="Benndorf R."/>
            <person name="Leichnitz D."/>
            <person name="Klassen J.L."/>
            <person name="Vollmers J."/>
            <person name="Gorls H."/>
            <person name="Steinacker M."/>
            <person name="Weigel C."/>
            <person name="Dahse H.M."/>
            <person name="Kaster A.K."/>
            <person name="de Beer Z.W."/>
            <person name="Poulsen M."/>
            <person name="Beemelmanns C."/>
        </authorList>
    </citation>
    <scope>NUCLEOTIDE SEQUENCE [LARGE SCALE GENOMIC DNA]</scope>
    <source>
        <strain evidence="9 10">5-2</strain>
    </source>
</reference>
<dbReference type="InterPro" id="IPR011006">
    <property type="entry name" value="CheY-like_superfamily"/>
</dbReference>
<dbReference type="SUPFAM" id="SSF52172">
    <property type="entry name" value="CheY-like"/>
    <property type="match status" value="1"/>
</dbReference>
<evidence type="ECO:0000256" key="4">
    <source>
        <dbReference type="ARBA" id="ARBA00023163"/>
    </source>
</evidence>
<dbReference type="GO" id="GO:0000156">
    <property type="term" value="F:phosphorelay response regulator activity"/>
    <property type="evidence" value="ECO:0007669"/>
    <property type="project" value="TreeGrafter"/>
</dbReference>
<keyword evidence="1 5" id="KW-0597">Phosphoprotein</keyword>
<evidence type="ECO:0000313" key="9">
    <source>
        <dbReference type="EMBL" id="POM23951.1"/>
    </source>
</evidence>
<evidence type="ECO:0000256" key="6">
    <source>
        <dbReference type="PROSITE-ProRule" id="PRU01091"/>
    </source>
</evidence>
<dbReference type="SMART" id="SM00862">
    <property type="entry name" value="Trans_reg_C"/>
    <property type="match status" value="1"/>
</dbReference>
<accession>A0A2P4UFZ4</accession>
<dbReference type="InterPro" id="IPR001867">
    <property type="entry name" value="OmpR/PhoB-type_DNA-bd"/>
</dbReference>
<keyword evidence="4" id="KW-0804">Transcription</keyword>
<evidence type="ECO:0000256" key="2">
    <source>
        <dbReference type="ARBA" id="ARBA00023015"/>
    </source>
</evidence>
<evidence type="ECO:0000256" key="3">
    <source>
        <dbReference type="ARBA" id="ARBA00023125"/>
    </source>
</evidence>
<feature type="domain" description="OmpR/PhoB-type" evidence="8">
    <location>
        <begin position="123"/>
        <end position="218"/>
    </location>
</feature>
<dbReference type="Gene3D" id="1.10.10.10">
    <property type="entry name" value="Winged helix-like DNA-binding domain superfamily/Winged helix DNA-binding domain"/>
    <property type="match status" value="1"/>
</dbReference>
<protein>
    <submittedName>
        <fullName evidence="9">Transcriptional regulatory protein YycF</fullName>
    </submittedName>
</protein>
<feature type="domain" description="Response regulatory" evidence="7">
    <location>
        <begin position="10"/>
        <end position="117"/>
    </location>
</feature>
<dbReference type="InterPro" id="IPR039420">
    <property type="entry name" value="WalR-like"/>
</dbReference>
<feature type="modified residue" description="4-aspartylphosphate" evidence="5">
    <location>
        <position position="59"/>
    </location>
</feature>
<evidence type="ECO:0000259" key="7">
    <source>
        <dbReference type="PROSITE" id="PS50110"/>
    </source>
</evidence>
<keyword evidence="3 6" id="KW-0238">DNA-binding</keyword>
<gene>
    <name evidence="9" type="primary">yycF_2</name>
    <name evidence="9" type="ORF">BTM25_25780</name>
</gene>
<feature type="DNA-binding region" description="OmpR/PhoB-type" evidence="6">
    <location>
        <begin position="123"/>
        <end position="218"/>
    </location>
</feature>
<comment type="caution">
    <text evidence="9">The sequence shown here is derived from an EMBL/GenBank/DDBJ whole genome shotgun (WGS) entry which is preliminary data.</text>
</comment>
<evidence type="ECO:0000256" key="1">
    <source>
        <dbReference type="ARBA" id="ARBA00022553"/>
    </source>
</evidence>
<evidence type="ECO:0000259" key="8">
    <source>
        <dbReference type="PROSITE" id="PS51755"/>
    </source>
</evidence>
<dbReference type="Proteomes" id="UP000242367">
    <property type="component" value="Unassembled WGS sequence"/>
</dbReference>
<dbReference type="Gene3D" id="3.40.50.2300">
    <property type="match status" value="1"/>
</dbReference>
<evidence type="ECO:0000313" key="10">
    <source>
        <dbReference type="Proteomes" id="UP000242367"/>
    </source>
</evidence>
<name>A0A2P4UFZ4_9ACTN</name>
<dbReference type="GO" id="GO:0005829">
    <property type="term" value="C:cytosol"/>
    <property type="evidence" value="ECO:0007669"/>
    <property type="project" value="TreeGrafter"/>
</dbReference>
<dbReference type="EMBL" id="MTBP01000002">
    <property type="protein sequence ID" value="POM23951.1"/>
    <property type="molecule type" value="Genomic_DNA"/>
</dbReference>
<keyword evidence="10" id="KW-1185">Reference proteome</keyword>
<dbReference type="AlphaFoldDB" id="A0A2P4UFZ4"/>
<dbReference type="PANTHER" id="PTHR48111:SF4">
    <property type="entry name" value="DNA-BINDING DUAL TRANSCRIPTIONAL REGULATOR OMPR"/>
    <property type="match status" value="1"/>
</dbReference>
<organism evidence="9 10">
    <name type="scientific">Actinomadura rubteroloni</name>
    <dbReference type="NCBI Taxonomy" id="1926885"/>
    <lineage>
        <taxon>Bacteria</taxon>
        <taxon>Bacillati</taxon>
        <taxon>Actinomycetota</taxon>
        <taxon>Actinomycetes</taxon>
        <taxon>Streptosporangiales</taxon>
        <taxon>Thermomonosporaceae</taxon>
        <taxon>Actinomadura</taxon>
    </lineage>
</organism>
<keyword evidence="2" id="KW-0805">Transcription regulation</keyword>
<dbReference type="InterPro" id="IPR016032">
    <property type="entry name" value="Sig_transdc_resp-reg_C-effctor"/>
</dbReference>
<evidence type="ECO:0000256" key="5">
    <source>
        <dbReference type="PROSITE-ProRule" id="PRU00169"/>
    </source>
</evidence>
<dbReference type="GO" id="GO:0000976">
    <property type="term" value="F:transcription cis-regulatory region binding"/>
    <property type="evidence" value="ECO:0007669"/>
    <property type="project" value="TreeGrafter"/>
</dbReference>
<dbReference type="SUPFAM" id="SSF46894">
    <property type="entry name" value="C-terminal effector domain of the bipartite response regulators"/>
    <property type="match status" value="1"/>
</dbReference>
<sequence length="218" mass="22539">MTGGAEHAGLVLVAEHDPAVAELERRYLAREGFEVEIERDPERAAGRTARARPAAVVLDLSVSPAPAALLRRVADAADAAPVLAVTGPSDGPGDLGVHRLTRPFGPRTLVAAVLAALRRDDGTAPLRAGALVLDPAARTAGIGERPVALTATEFDLLRFLAGSPGRVFTREQLLAGAWGPASSSGSRTVDVHIAQLRAKLGDGGSIRTVRGVGYVLDA</sequence>
<dbReference type="PANTHER" id="PTHR48111">
    <property type="entry name" value="REGULATOR OF RPOS"/>
    <property type="match status" value="1"/>
</dbReference>